<dbReference type="Gene3D" id="3.80.10.10">
    <property type="entry name" value="Ribonuclease Inhibitor"/>
    <property type="match status" value="1"/>
</dbReference>
<evidence type="ECO:0000313" key="3">
    <source>
        <dbReference type="EMBL" id="ERF61725.1"/>
    </source>
</evidence>
<reference evidence="3 4" key="1">
    <citation type="submission" date="2013-08" db="EMBL/GenBank/DDBJ databases">
        <authorList>
            <person name="Durkin A.S."/>
            <person name="Haft D.R."/>
            <person name="McCorrison J."/>
            <person name="Torralba M."/>
            <person name="Gillis M."/>
            <person name="Haft D.H."/>
            <person name="Methe B."/>
            <person name="Sutton G."/>
            <person name="Nelson K.E."/>
        </authorList>
    </citation>
    <scope>NUCLEOTIDE SEQUENCE [LARGE SCALE GENOMIC DNA]</scope>
    <source>
        <strain evidence="3 4">VPI DR56BR1116</strain>
    </source>
</reference>
<dbReference type="STRING" id="1125725.HMPREF1325_1296"/>
<dbReference type="RefSeq" id="WP_021329272.1">
    <property type="nucleotide sequence ID" value="NZ_AUZJ01000005.1"/>
</dbReference>
<feature type="domain" description="Bacterial repeat" evidence="2">
    <location>
        <begin position="41"/>
        <end position="113"/>
    </location>
</feature>
<dbReference type="eggNOG" id="COG3291">
    <property type="taxonomic scope" value="Bacteria"/>
</dbReference>
<name>U1GUY2_TRESO</name>
<proteinExistence type="predicted"/>
<dbReference type="AlphaFoldDB" id="U1GUY2"/>
<sequence length="946" mass="99122">MLFAAALVFTGCSNDSGSDGGGTPPTSFAVTFGVDGGNGTLKAEVGGTEINSGDAVEKGKIVTFTAKKNDDFVVDKWSVSHGSFESGTGTEGNNTAKVTVTAAVTVKVSFKAKPAGTVKYTVEHHKQNVTGDEYTKAEEETKYGKPAENTQAEAKTYEGFNAKPIIQKTIAEDGTTVVKVYYDRKEISLSLNLDGGGTTTPLTDGKLKGRFEAPVTVADPTKAGYAFDGWTPPLPATFPAEDGTHTAQWKALTKITFSVEGGNGTLKAKADGVTETETSPISVEKGKTVTFTANPSSGYKVKEWKADGVAVPGNTTNSYAFTVTKAADVKVSFEALPPGEASYTVKHYQEGTDGNYPAEPTESENKSGTSGDPVVYTPKTGGAYDGFTYNSALTKVNGIVQTAGTIAADGSTVVELYYERNTVNVTFKLTGGNIAGNTDDVVKSGKYGTALEVPADPVKADSVFKGWNPALPSTPVFPAANAEYTANWALLYTINFGVDGGHGTLKAKVDGTGIGSGNKVEQGKTVVFTATPANTNFAVDKWTNGGSDITEAGTNTTYNHSVTANADIKVKFKYTGADLALSDQEFTKEMGQSFTYKLVTAGSGSYTAVPETAGIITLGTATLNSHGNITVTCINAGTTKIRITDTLSGQTALSGTITVTPAVVIPDYFAEGGVRYHVTDKTPGQRKVSVTAKTGPGTPPPYTGTTLAIPKEVIHNSVTYTVTGVEELGYWGTTLQSVTVAPDNAYLSSQDGVLFNNDNNNKTVLLWYPRAKTDASYSVPPGVIKLERGSFRDVPALTSVTLPGSLKRIEAYVFTGCPNIATLVLPTSLEFIGDNSMNDLKVTSMVVPENVKALDGYCLSSCNNLASVELPSTLKQITWYSFSNCPALTTVTCRAATPPDIAAGGNVFGGSTPIASATLKVPSGTESAYRTAEGWKDFQTIVAITP</sequence>
<dbReference type="InterPro" id="IPR032675">
    <property type="entry name" value="LRR_dom_sf"/>
</dbReference>
<dbReference type="InterPro" id="IPR044060">
    <property type="entry name" value="Bacterial_rp_domain"/>
</dbReference>
<organism evidence="3 4">
    <name type="scientific">Treponema socranskii subsp. socranskii VPI DR56BR1116 = ATCC 35536</name>
    <dbReference type="NCBI Taxonomy" id="1125725"/>
    <lineage>
        <taxon>Bacteria</taxon>
        <taxon>Pseudomonadati</taxon>
        <taxon>Spirochaetota</taxon>
        <taxon>Spirochaetia</taxon>
        <taxon>Spirochaetales</taxon>
        <taxon>Treponemataceae</taxon>
        <taxon>Treponema</taxon>
    </lineage>
</organism>
<dbReference type="InterPro" id="IPR026906">
    <property type="entry name" value="LRR_5"/>
</dbReference>
<dbReference type="PATRIC" id="fig|1125725.3.peg.179"/>
<dbReference type="Pfam" id="PF18998">
    <property type="entry name" value="Flg_new_2"/>
    <property type="match status" value="3"/>
</dbReference>
<dbReference type="SUPFAM" id="SSF52058">
    <property type="entry name" value="L domain-like"/>
    <property type="match status" value="1"/>
</dbReference>
<dbReference type="EMBL" id="AUZJ01000005">
    <property type="protein sequence ID" value="ERF61725.1"/>
    <property type="molecule type" value="Genomic_DNA"/>
</dbReference>
<dbReference type="Proteomes" id="UP000016412">
    <property type="component" value="Unassembled WGS sequence"/>
</dbReference>
<evidence type="ECO:0000313" key="4">
    <source>
        <dbReference type="Proteomes" id="UP000016412"/>
    </source>
</evidence>
<protein>
    <submittedName>
        <fullName evidence="3">Leucine rich repeat protein</fullName>
    </submittedName>
</protein>
<evidence type="ECO:0000256" key="1">
    <source>
        <dbReference type="SAM" id="MobiDB-lite"/>
    </source>
</evidence>
<gene>
    <name evidence="3" type="ORF">HMPREF1325_1296</name>
</gene>
<accession>U1GUY2</accession>
<feature type="domain" description="Bacterial repeat" evidence="2">
    <location>
        <begin position="505"/>
        <end position="573"/>
    </location>
</feature>
<evidence type="ECO:0000259" key="2">
    <source>
        <dbReference type="Pfam" id="PF18998"/>
    </source>
</evidence>
<feature type="domain" description="Bacterial repeat" evidence="2">
    <location>
        <begin position="266"/>
        <end position="335"/>
    </location>
</feature>
<feature type="region of interest" description="Disordered" evidence="1">
    <location>
        <begin position="350"/>
        <end position="374"/>
    </location>
</feature>
<dbReference type="Pfam" id="PF13306">
    <property type="entry name" value="LRR_5"/>
    <property type="match status" value="1"/>
</dbReference>
<dbReference type="eggNOG" id="COG1934">
    <property type="taxonomic scope" value="Bacteria"/>
</dbReference>
<comment type="caution">
    <text evidence="3">The sequence shown here is derived from an EMBL/GenBank/DDBJ whole genome shotgun (WGS) entry which is preliminary data.</text>
</comment>